<evidence type="ECO:0000313" key="1">
    <source>
        <dbReference type="EMBL" id="MDM4015023.1"/>
    </source>
</evidence>
<accession>A0ABT7PF80</accession>
<protein>
    <submittedName>
        <fullName evidence="1">PDC sensor domain-containing protein</fullName>
    </submittedName>
</protein>
<sequence length="224" mass="25363">MLNQNSIVAGWIGLTAIFLAGPSLPANPPRSSQASANIAEFDFKTLAKRYAETHVRPFLQDDESLIAELEQINQSRRHWKPYRHRWKAWRPDEVELNRESYDYAEYVWSARKDREFRNAHTRSSAAETLHQFSQSSNGLILELFVVDARGGNVAVASWTSDWFQGDEPKFKKAAQSGQIEVSQLSRDNTVGRVVVQISIPLFDRDGGFAGVAIVSLDAERLTQR</sequence>
<reference evidence="1 2" key="1">
    <citation type="submission" date="2023-06" db="EMBL/GenBank/DDBJ databases">
        <title>Roseiconus lacunae JC819 isolated from Gulf of Mannar region, Tamil Nadu.</title>
        <authorList>
            <person name="Pk S."/>
            <person name="Ch S."/>
            <person name="Ch V.R."/>
        </authorList>
    </citation>
    <scope>NUCLEOTIDE SEQUENCE [LARGE SCALE GENOMIC DNA]</scope>
    <source>
        <strain evidence="1 2">JC819</strain>
    </source>
</reference>
<dbReference type="CDD" id="cd18773">
    <property type="entry name" value="PDC1_HK_sensor"/>
    <property type="match status" value="1"/>
</dbReference>
<evidence type="ECO:0000313" key="2">
    <source>
        <dbReference type="Proteomes" id="UP001239462"/>
    </source>
</evidence>
<organism evidence="1 2">
    <name type="scientific">Roseiconus lacunae</name>
    <dbReference type="NCBI Taxonomy" id="2605694"/>
    <lineage>
        <taxon>Bacteria</taxon>
        <taxon>Pseudomonadati</taxon>
        <taxon>Planctomycetota</taxon>
        <taxon>Planctomycetia</taxon>
        <taxon>Pirellulales</taxon>
        <taxon>Pirellulaceae</taxon>
        <taxon>Roseiconus</taxon>
    </lineage>
</organism>
<keyword evidence="2" id="KW-1185">Reference proteome</keyword>
<gene>
    <name evidence="1" type="ORF">QTN89_06250</name>
</gene>
<dbReference type="EMBL" id="JASZZN010000004">
    <property type="protein sequence ID" value="MDM4015023.1"/>
    <property type="molecule type" value="Genomic_DNA"/>
</dbReference>
<comment type="caution">
    <text evidence="1">The sequence shown here is derived from an EMBL/GenBank/DDBJ whole genome shotgun (WGS) entry which is preliminary data.</text>
</comment>
<proteinExistence type="predicted"/>
<dbReference type="Gene3D" id="3.30.450.20">
    <property type="entry name" value="PAS domain"/>
    <property type="match status" value="1"/>
</dbReference>
<name>A0ABT7PF80_9BACT</name>
<dbReference type="Proteomes" id="UP001239462">
    <property type="component" value="Unassembled WGS sequence"/>
</dbReference>
<dbReference type="RefSeq" id="WP_149496496.1">
    <property type="nucleotide sequence ID" value="NZ_CP141221.1"/>
</dbReference>